<keyword evidence="3" id="KW-0808">Transferase</keyword>
<dbReference type="KEGG" id="bsol:FSW04_24975"/>
<dbReference type="OrthoDB" id="4524027at2"/>
<dbReference type="GO" id="GO:0016740">
    <property type="term" value="F:transferase activity"/>
    <property type="evidence" value="ECO:0007669"/>
    <property type="project" value="UniProtKB-KW"/>
</dbReference>
<sequence length="366" mass="39485">MRSATRSRPRCSRRWTAPTSRPSSPRCGGWPRRTALPCTPSTGRLRRVADEDVAGALQAWLAARGEDAGVRCTGRATVGLSQDTWFVRVDREGAAVDAVLRLPTPASGPRAIRTQRAALQAVAGRVPAPGLLWHDDGDDNPFGRPFLVMERIAGTVPVGWHDLGEPERAALAADAVDTLAALHRIAPGDLDAPEVGPGEAPTELEFYARRLERLGELPAVLRGALWWLARHEPAPLRSALVHGDFRMGNMIVADGRLAAVLDWEMAGAGDPLSDLAWCFIPVWEPAGVDEAALVERYAQATGAPVDAGRLHWHRVLGYVRCAYYNLAGVRAFARGHSDDLRLAALAHQLPVHLDRLAATLAGEAIT</sequence>
<feature type="compositionally biased region" description="Basic residues" evidence="1">
    <location>
        <begin position="1"/>
        <end position="13"/>
    </location>
</feature>
<dbReference type="Gene3D" id="3.90.1200.10">
    <property type="match status" value="1"/>
</dbReference>
<dbReference type="InterPro" id="IPR011009">
    <property type="entry name" value="Kinase-like_dom_sf"/>
</dbReference>
<reference evidence="3 4" key="1">
    <citation type="journal article" date="2018" name="J. Microbiol.">
        <title>Baekduia soli gen. nov., sp. nov., a novel bacterium isolated from the soil of Baekdu Mountain and proposal of a novel family name, Baekduiaceae fam. nov.</title>
        <authorList>
            <person name="An D.S."/>
            <person name="Siddiqi M.Z."/>
            <person name="Kim K.H."/>
            <person name="Yu H.S."/>
            <person name="Im W.T."/>
        </authorList>
    </citation>
    <scope>NUCLEOTIDE SEQUENCE [LARGE SCALE GENOMIC DNA]</scope>
    <source>
        <strain evidence="3 4">BR7-21</strain>
    </source>
</reference>
<proteinExistence type="predicted"/>
<feature type="domain" description="Aminoglycoside phosphotransferase" evidence="2">
    <location>
        <begin position="78"/>
        <end position="305"/>
    </location>
</feature>
<dbReference type="CDD" id="cd05154">
    <property type="entry name" value="ACAD10_11_N-like"/>
    <property type="match status" value="1"/>
</dbReference>
<evidence type="ECO:0000313" key="4">
    <source>
        <dbReference type="Proteomes" id="UP000321805"/>
    </source>
</evidence>
<evidence type="ECO:0000256" key="1">
    <source>
        <dbReference type="SAM" id="MobiDB-lite"/>
    </source>
</evidence>
<organism evidence="3 4">
    <name type="scientific">Baekduia soli</name>
    <dbReference type="NCBI Taxonomy" id="496014"/>
    <lineage>
        <taxon>Bacteria</taxon>
        <taxon>Bacillati</taxon>
        <taxon>Actinomycetota</taxon>
        <taxon>Thermoleophilia</taxon>
        <taxon>Solirubrobacterales</taxon>
        <taxon>Baekduiaceae</taxon>
        <taxon>Baekduia</taxon>
    </lineage>
</organism>
<dbReference type="InterPro" id="IPR041726">
    <property type="entry name" value="ACAD10_11_N"/>
</dbReference>
<feature type="region of interest" description="Disordered" evidence="1">
    <location>
        <begin position="1"/>
        <end position="34"/>
    </location>
</feature>
<dbReference type="SUPFAM" id="SSF56112">
    <property type="entry name" value="Protein kinase-like (PK-like)"/>
    <property type="match status" value="1"/>
</dbReference>
<evidence type="ECO:0000313" key="3">
    <source>
        <dbReference type="EMBL" id="QEC50512.1"/>
    </source>
</evidence>
<dbReference type="EMBL" id="CP042430">
    <property type="protein sequence ID" value="QEC50512.1"/>
    <property type="molecule type" value="Genomic_DNA"/>
</dbReference>
<name>A0A5B8UCX3_9ACTN</name>
<dbReference type="Gene3D" id="3.30.200.20">
    <property type="entry name" value="Phosphorylase Kinase, domain 1"/>
    <property type="match status" value="1"/>
</dbReference>
<accession>A0A5B8UCX3</accession>
<dbReference type="Pfam" id="PF01636">
    <property type="entry name" value="APH"/>
    <property type="match status" value="1"/>
</dbReference>
<dbReference type="PANTHER" id="PTHR21310">
    <property type="entry name" value="AMINOGLYCOSIDE PHOSPHOTRANSFERASE-RELATED-RELATED"/>
    <property type="match status" value="1"/>
</dbReference>
<evidence type="ECO:0000259" key="2">
    <source>
        <dbReference type="Pfam" id="PF01636"/>
    </source>
</evidence>
<keyword evidence="4" id="KW-1185">Reference proteome</keyword>
<dbReference type="InterPro" id="IPR002575">
    <property type="entry name" value="Aminoglycoside_PTrfase"/>
</dbReference>
<gene>
    <name evidence="3" type="ORF">FSW04_24975</name>
</gene>
<protein>
    <submittedName>
        <fullName evidence="3">Phosphotransferase family protein</fullName>
    </submittedName>
</protein>
<dbReference type="InterPro" id="IPR051678">
    <property type="entry name" value="AGP_Transferase"/>
</dbReference>
<dbReference type="Proteomes" id="UP000321805">
    <property type="component" value="Chromosome"/>
</dbReference>
<dbReference type="AlphaFoldDB" id="A0A5B8UCX3"/>